<dbReference type="OrthoDB" id="196131at2759"/>
<dbReference type="SMART" id="SM00487">
    <property type="entry name" value="DEXDc"/>
    <property type="match status" value="1"/>
</dbReference>
<gene>
    <name evidence="18" type="ORF">BS47DRAFT_1329926</name>
</gene>
<comment type="subcellular location">
    <subcellularLocation>
        <location evidence="1">Nucleus</location>
        <location evidence="1">Nucleolus</location>
    </subcellularLocation>
</comment>
<evidence type="ECO:0000259" key="17">
    <source>
        <dbReference type="PROSITE" id="PS51195"/>
    </source>
</evidence>
<evidence type="ECO:0000256" key="9">
    <source>
        <dbReference type="ARBA" id="ARBA00022840"/>
    </source>
</evidence>
<keyword evidence="4" id="KW-0690">Ribosome biogenesis</keyword>
<protein>
    <recommendedName>
        <fullName evidence="3">RNA helicase</fullName>
        <ecNumber evidence="3">3.6.4.13</ecNumber>
    </recommendedName>
</protein>
<evidence type="ECO:0000256" key="1">
    <source>
        <dbReference type="ARBA" id="ARBA00004604"/>
    </source>
</evidence>
<evidence type="ECO:0000256" key="13">
    <source>
        <dbReference type="RuleBase" id="RU000492"/>
    </source>
</evidence>
<evidence type="ECO:0000256" key="2">
    <source>
        <dbReference type="ARBA" id="ARBA00009334"/>
    </source>
</evidence>
<evidence type="ECO:0000259" key="15">
    <source>
        <dbReference type="PROSITE" id="PS51192"/>
    </source>
</evidence>
<dbReference type="PROSITE" id="PS00039">
    <property type="entry name" value="DEAD_ATP_HELICASE"/>
    <property type="match status" value="1"/>
</dbReference>
<dbReference type="AlphaFoldDB" id="A0A9P6AWP8"/>
<dbReference type="PANTHER" id="PTHR47958">
    <property type="entry name" value="ATP-DEPENDENT RNA HELICASE DBP3"/>
    <property type="match status" value="1"/>
</dbReference>
<keyword evidence="5" id="KW-0698">rRNA processing</keyword>
<reference evidence="18" key="1">
    <citation type="journal article" date="2020" name="Nat. Commun.">
        <title>Large-scale genome sequencing of mycorrhizal fungi provides insights into the early evolution of symbiotic traits.</title>
        <authorList>
            <person name="Miyauchi S."/>
            <person name="Kiss E."/>
            <person name="Kuo A."/>
            <person name="Drula E."/>
            <person name="Kohler A."/>
            <person name="Sanchez-Garcia M."/>
            <person name="Morin E."/>
            <person name="Andreopoulos B."/>
            <person name="Barry K.W."/>
            <person name="Bonito G."/>
            <person name="Buee M."/>
            <person name="Carver A."/>
            <person name="Chen C."/>
            <person name="Cichocki N."/>
            <person name="Clum A."/>
            <person name="Culley D."/>
            <person name="Crous P.W."/>
            <person name="Fauchery L."/>
            <person name="Girlanda M."/>
            <person name="Hayes R.D."/>
            <person name="Keri Z."/>
            <person name="LaButti K."/>
            <person name="Lipzen A."/>
            <person name="Lombard V."/>
            <person name="Magnuson J."/>
            <person name="Maillard F."/>
            <person name="Murat C."/>
            <person name="Nolan M."/>
            <person name="Ohm R.A."/>
            <person name="Pangilinan J."/>
            <person name="Pereira M.F."/>
            <person name="Perotto S."/>
            <person name="Peter M."/>
            <person name="Pfister S."/>
            <person name="Riley R."/>
            <person name="Sitrit Y."/>
            <person name="Stielow J.B."/>
            <person name="Szollosi G."/>
            <person name="Zifcakova L."/>
            <person name="Stursova M."/>
            <person name="Spatafora J.W."/>
            <person name="Tedersoo L."/>
            <person name="Vaario L.M."/>
            <person name="Yamada A."/>
            <person name="Yan M."/>
            <person name="Wang P."/>
            <person name="Xu J."/>
            <person name="Bruns T."/>
            <person name="Baldrian P."/>
            <person name="Vilgalys R."/>
            <person name="Dunand C."/>
            <person name="Henrissat B."/>
            <person name="Grigoriev I.V."/>
            <person name="Hibbett D."/>
            <person name="Nagy L.G."/>
            <person name="Martin F.M."/>
        </authorList>
    </citation>
    <scope>NUCLEOTIDE SEQUENCE</scope>
    <source>
        <strain evidence="18">UP504</strain>
    </source>
</reference>
<dbReference type="PROSITE" id="PS51192">
    <property type="entry name" value="HELICASE_ATP_BIND_1"/>
    <property type="match status" value="1"/>
</dbReference>
<feature type="region of interest" description="Disordered" evidence="14">
    <location>
        <begin position="1"/>
        <end position="115"/>
    </location>
</feature>
<dbReference type="EC" id="3.6.4.13" evidence="3"/>
<feature type="domain" description="Helicase ATP-binding" evidence="15">
    <location>
        <begin position="178"/>
        <end position="365"/>
    </location>
</feature>
<evidence type="ECO:0000256" key="3">
    <source>
        <dbReference type="ARBA" id="ARBA00012552"/>
    </source>
</evidence>
<dbReference type="SMART" id="SM00490">
    <property type="entry name" value="HELICc"/>
    <property type="match status" value="1"/>
</dbReference>
<evidence type="ECO:0000256" key="11">
    <source>
        <dbReference type="ARBA" id="ARBA00037449"/>
    </source>
</evidence>
<dbReference type="Gene3D" id="3.40.50.300">
    <property type="entry name" value="P-loop containing nucleotide triphosphate hydrolases"/>
    <property type="match status" value="2"/>
</dbReference>
<comment type="caution">
    <text evidence="18">The sequence shown here is derived from an EMBL/GenBank/DDBJ whole genome shotgun (WGS) entry which is preliminary data.</text>
</comment>
<evidence type="ECO:0000256" key="10">
    <source>
        <dbReference type="ARBA" id="ARBA00023242"/>
    </source>
</evidence>
<dbReference type="EMBL" id="MU128978">
    <property type="protein sequence ID" value="KAF9513062.1"/>
    <property type="molecule type" value="Genomic_DNA"/>
</dbReference>
<evidence type="ECO:0000256" key="4">
    <source>
        <dbReference type="ARBA" id="ARBA00022517"/>
    </source>
</evidence>
<keyword evidence="7 13" id="KW-0378">Hydrolase</keyword>
<evidence type="ECO:0000256" key="8">
    <source>
        <dbReference type="ARBA" id="ARBA00022806"/>
    </source>
</evidence>
<evidence type="ECO:0000313" key="19">
    <source>
        <dbReference type="Proteomes" id="UP000886523"/>
    </source>
</evidence>
<evidence type="ECO:0000256" key="7">
    <source>
        <dbReference type="ARBA" id="ARBA00022801"/>
    </source>
</evidence>
<keyword evidence="6 13" id="KW-0547">Nucleotide-binding</keyword>
<dbReference type="GO" id="GO:0005524">
    <property type="term" value="F:ATP binding"/>
    <property type="evidence" value="ECO:0007669"/>
    <property type="project" value="UniProtKB-KW"/>
</dbReference>
<dbReference type="InterPro" id="IPR011545">
    <property type="entry name" value="DEAD/DEAH_box_helicase_dom"/>
</dbReference>
<dbReference type="CDD" id="cd18787">
    <property type="entry name" value="SF2_C_DEAD"/>
    <property type="match status" value="1"/>
</dbReference>
<feature type="domain" description="DEAD-box RNA helicase Q" evidence="17">
    <location>
        <begin position="149"/>
        <end position="175"/>
    </location>
</feature>
<feature type="short sequence motif" description="Q motif" evidence="12">
    <location>
        <begin position="149"/>
        <end position="175"/>
    </location>
</feature>
<proteinExistence type="inferred from homology"/>
<dbReference type="CDD" id="cd00268">
    <property type="entry name" value="DEADc"/>
    <property type="match status" value="1"/>
</dbReference>
<accession>A0A9P6AWP8</accession>
<dbReference type="InterPro" id="IPR014001">
    <property type="entry name" value="Helicase_ATP-bd"/>
</dbReference>
<dbReference type="InterPro" id="IPR044742">
    <property type="entry name" value="DEAD/DEAH_RhlB"/>
</dbReference>
<evidence type="ECO:0000256" key="12">
    <source>
        <dbReference type="PROSITE-ProRule" id="PRU00552"/>
    </source>
</evidence>
<organism evidence="18 19">
    <name type="scientific">Hydnum rufescens UP504</name>
    <dbReference type="NCBI Taxonomy" id="1448309"/>
    <lineage>
        <taxon>Eukaryota</taxon>
        <taxon>Fungi</taxon>
        <taxon>Dikarya</taxon>
        <taxon>Basidiomycota</taxon>
        <taxon>Agaricomycotina</taxon>
        <taxon>Agaricomycetes</taxon>
        <taxon>Cantharellales</taxon>
        <taxon>Hydnaceae</taxon>
        <taxon>Hydnum</taxon>
    </lineage>
</organism>
<dbReference type="PROSITE" id="PS51195">
    <property type="entry name" value="Q_MOTIF"/>
    <property type="match status" value="1"/>
</dbReference>
<dbReference type="Proteomes" id="UP000886523">
    <property type="component" value="Unassembled WGS sequence"/>
</dbReference>
<keyword evidence="9 13" id="KW-0067">ATP-binding</keyword>
<dbReference type="InterPro" id="IPR027417">
    <property type="entry name" value="P-loop_NTPase"/>
</dbReference>
<evidence type="ECO:0000256" key="5">
    <source>
        <dbReference type="ARBA" id="ARBA00022552"/>
    </source>
</evidence>
<dbReference type="SUPFAM" id="SSF52540">
    <property type="entry name" value="P-loop containing nucleoside triphosphate hydrolases"/>
    <property type="match status" value="1"/>
</dbReference>
<keyword evidence="10" id="KW-0539">Nucleus</keyword>
<keyword evidence="8 13" id="KW-0347">Helicase</keyword>
<dbReference type="InterPro" id="IPR014014">
    <property type="entry name" value="RNA_helicase_DEAD_Q_motif"/>
</dbReference>
<keyword evidence="19" id="KW-1185">Reference proteome</keyword>
<dbReference type="Pfam" id="PF00270">
    <property type="entry name" value="DEAD"/>
    <property type="match status" value="1"/>
</dbReference>
<dbReference type="GO" id="GO:0003676">
    <property type="term" value="F:nucleic acid binding"/>
    <property type="evidence" value="ECO:0007669"/>
    <property type="project" value="InterPro"/>
</dbReference>
<dbReference type="InterPro" id="IPR001650">
    <property type="entry name" value="Helicase_C-like"/>
</dbReference>
<evidence type="ECO:0000313" key="18">
    <source>
        <dbReference type="EMBL" id="KAF9513062.1"/>
    </source>
</evidence>
<dbReference type="Pfam" id="PF00271">
    <property type="entry name" value="Helicase_C"/>
    <property type="match status" value="1"/>
</dbReference>
<dbReference type="InterPro" id="IPR000629">
    <property type="entry name" value="RNA-helicase_DEAD-box_CS"/>
</dbReference>
<dbReference type="GO" id="GO:0016787">
    <property type="term" value="F:hydrolase activity"/>
    <property type="evidence" value="ECO:0007669"/>
    <property type="project" value="UniProtKB-KW"/>
</dbReference>
<dbReference type="PROSITE" id="PS51194">
    <property type="entry name" value="HELICASE_CTER"/>
    <property type="match status" value="1"/>
</dbReference>
<feature type="domain" description="Helicase C-terminal" evidence="16">
    <location>
        <begin position="394"/>
        <end position="556"/>
    </location>
</feature>
<evidence type="ECO:0000259" key="16">
    <source>
        <dbReference type="PROSITE" id="PS51194"/>
    </source>
</evidence>
<evidence type="ECO:0000256" key="14">
    <source>
        <dbReference type="SAM" id="MobiDB-lite"/>
    </source>
</evidence>
<dbReference type="GO" id="GO:0003724">
    <property type="term" value="F:RNA helicase activity"/>
    <property type="evidence" value="ECO:0007669"/>
    <property type="project" value="UniProtKB-EC"/>
</dbReference>
<name>A0A9P6AWP8_9AGAM</name>
<comment type="function">
    <text evidence="11">ATP-dependent RNA helicase required for 60S ribosomal subunit synthesis. Involved in efficient pre-rRNA processing, predominantly at site A3, which is necessary for the normal formation of 25S and 5.8S rRNAs.</text>
</comment>
<feature type="compositionally biased region" description="Basic and acidic residues" evidence="14">
    <location>
        <begin position="37"/>
        <end position="48"/>
    </location>
</feature>
<evidence type="ECO:0000256" key="6">
    <source>
        <dbReference type="ARBA" id="ARBA00022741"/>
    </source>
</evidence>
<comment type="similarity">
    <text evidence="2">Belongs to the DEAD box helicase family. DDX5/DBP2 subfamily.</text>
</comment>
<sequence>MSNEVKVKKHKKSKSIVDGNPLNPIDPIARSIGEKSSTNDKRKRRIEDAEPLESAEAPKEKKKKRKKDAVPDGEAPVQPEPASGALEDPTKKKSKKDKRSPPSSSGVSRLHDCPISTTTKKITEVEARAYLEKNGISIDAPTEPVTPITAFDQLPISSALRGALKGFEQPTPIQACAWPALLCGHDVVGIAETGRRVGKTLAFGLPALAYLTSEKGKNASKAFKGKGGNITVLVVAPTRELAIQTHETLESIGAPFGIKSVCVYGGVDKGPQKKLLATPSLRIVVGTPGRLLDLANEGACDLSGVSYLVLDEADRMLDKGFENDIRNIISQTADMSQRQTLMFSATWPESVRRLASTFQKTPVRITVGRDELTANSRVVQSVEVFDDPRSKDKRLHQLLKSLNHPIDKKLGEGSRILVFVLYKKEADRVLDTLKYIGYTAGAIHGDLGQAQRMKALEEFKTGKTGLLVATDVAARGLDIPNVAAVINYSFPLTIEDYIHRIGRTGRGGKKWEEFHILYWLRKHERALAGELARVLRDGGFDSSPLQKFPMTLKKKEHSAYGAFFRDDIAIPDKPTKIKFN</sequence>